<proteinExistence type="predicted"/>
<dbReference type="Proteomes" id="UP000249789">
    <property type="component" value="Unassembled WGS sequence"/>
</dbReference>
<sequence>MPRDATQRLHRHQNHLEQHFNNHANKVYYRIKNEYHPATNSDAPRVRHRPDPCFVPVASGAIAQPPASRLDTHDDDHYHYINHHHESRHRRYSSDSASYRHHHQHHYPLDGPRSSEQYTFCSTVRLHADPYSRSHRHQTDTHIHFHTYTHTYTHPDLYLRPREGGRRRNRDDRDRVSRFEVDMDVSSRGGPRFLWP</sequence>
<dbReference type="GeneID" id="63865966"/>
<dbReference type="RefSeq" id="XP_040801210.1">
    <property type="nucleotide sequence ID" value="XM_040948633.1"/>
</dbReference>
<organism evidence="1 2">
    <name type="scientific">Aspergillus fijiensis CBS 313.89</name>
    <dbReference type="NCBI Taxonomy" id="1448319"/>
    <lineage>
        <taxon>Eukaryota</taxon>
        <taxon>Fungi</taxon>
        <taxon>Dikarya</taxon>
        <taxon>Ascomycota</taxon>
        <taxon>Pezizomycotina</taxon>
        <taxon>Eurotiomycetes</taxon>
        <taxon>Eurotiomycetidae</taxon>
        <taxon>Eurotiales</taxon>
        <taxon>Aspergillaceae</taxon>
        <taxon>Aspergillus</taxon>
    </lineage>
</organism>
<dbReference type="OrthoDB" id="10399914at2759"/>
<accession>A0A8G1RSS6</accession>
<evidence type="ECO:0000313" key="2">
    <source>
        <dbReference type="Proteomes" id="UP000249789"/>
    </source>
</evidence>
<reference evidence="1 2" key="1">
    <citation type="submission" date="2018-02" db="EMBL/GenBank/DDBJ databases">
        <title>The genomes of Aspergillus section Nigri reveals drivers in fungal speciation.</title>
        <authorList>
            <consortium name="DOE Joint Genome Institute"/>
            <person name="Vesth T.C."/>
            <person name="Nybo J."/>
            <person name="Theobald S."/>
            <person name="Brandl J."/>
            <person name="Frisvad J.C."/>
            <person name="Nielsen K.F."/>
            <person name="Lyhne E.K."/>
            <person name="Kogle M.E."/>
            <person name="Kuo A."/>
            <person name="Riley R."/>
            <person name="Clum A."/>
            <person name="Nolan M."/>
            <person name="Lipzen A."/>
            <person name="Salamov A."/>
            <person name="Henrissat B."/>
            <person name="Wiebenga A."/>
            <person name="De vries R.P."/>
            <person name="Grigoriev I.V."/>
            <person name="Mortensen U.H."/>
            <person name="Andersen M.R."/>
            <person name="Baker S.E."/>
        </authorList>
    </citation>
    <scope>NUCLEOTIDE SEQUENCE [LARGE SCALE GENOMIC DNA]</scope>
    <source>
        <strain evidence="1 2">CBS 313.89</strain>
    </source>
</reference>
<dbReference type="EMBL" id="KZ824644">
    <property type="protein sequence ID" value="RAK77200.1"/>
    <property type="molecule type" value="Genomic_DNA"/>
</dbReference>
<keyword evidence="2" id="KW-1185">Reference proteome</keyword>
<gene>
    <name evidence="1" type="ORF">BO72DRAFT_496526</name>
</gene>
<name>A0A8G1RSS6_9EURO</name>
<dbReference type="AlphaFoldDB" id="A0A8G1RSS6"/>
<evidence type="ECO:0000313" key="1">
    <source>
        <dbReference type="EMBL" id="RAK77200.1"/>
    </source>
</evidence>
<dbReference type="VEuPathDB" id="FungiDB:BO72DRAFT_496526"/>
<protein>
    <submittedName>
        <fullName evidence="1">Uncharacterized protein</fullName>
    </submittedName>
</protein>